<gene>
    <name evidence="2" type="ORF">LYPA_23C015772</name>
</gene>
<sequence length="66" mass="7155">MWNPSLWEGEPGAGPQSSRSCVTEGALNLLSREVTLSVVATPSEGFSRPHWRSNCLSPTGEQKLDI</sequence>
<organism evidence="2 3">
    <name type="scientific">Lynx pardinus</name>
    <name type="common">Iberian lynx</name>
    <name type="synonym">Felis pardina</name>
    <dbReference type="NCBI Taxonomy" id="191816"/>
    <lineage>
        <taxon>Eukaryota</taxon>
        <taxon>Metazoa</taxon>
        <taxon>Chordata</taxon>
        <taxon>Craniata</taxon>
        <taxon>Vertebrata</taxon>
        <taxon>Euteleostomi</taxon>
        <taxon>Mammalia</taxon>
        <taxon>Eutheria</taxon>
        <taxon>Laurasiatheria</taxon>
        <taxon>Carnivora</taxon>
        <taxon>Feliformia</taxon>
        <taxon>Felidae</taxon>
        <taxon>Felinae</taxon>
        <taxon>Lynx</taxon>
    </lineage>
</organism>
<feature type="region of interest" description="Disordered" evidence="1">
    <location>
        <begin position="44"/>
        <end position="66"/>
    </location>
</feature>
<reference evidence="2 3" key="1">
    <citation type="submission" date="2019-01" db="EMBL/GenBank/DDBJ databases">
        <authorList>
            <person name="Alioto T."/>
            <person name="Alioto T."/>
        </authorList>
    </citation>
    <scope>NUCLEOTIDE SEQUENCE [LARGE SCALE GENOMIC DNA]</scope>
</reference>
<dbReference type="AlphaFoldDB" id="A0A485P7A5"/>
<keyword evidence="3" id="KW-1185">Reference proteome</keyword>
<feature type="non-terminal residue" evidence="2">
    <location>
        <position position="66"/>
    </location>
</feature>
<dbReference type="EMBL" id="CAAGRJ010028561">
    <property type="protein sequence ID" value="VFV40154.1"/>
    <property type="molecule type" value="Genomic_DNA"/>
</dbReference>
<dbReference type="Proteomes" id="UP000386466">
    <property type="component" value="Unassembled WGS sequence"/>
</dbReference>
<accession>A0A485P7A5</accession>
<evidence type="ECO:0000313" key="3">
    <source>
        <dbReference type="Proteomes" id="UP000386466"/>
    </source>
</evidence>
<proteinExistence type="predicted"/>
<feature type="region of interest" description="Disordered" evidence="1">
    <location>
        <begin position="1"/>
        <end position="20"/>
    </location>
</feature>
<evidence type="ECO:0000313" key="2">
    <source>
        <dbReference type="EMBL" id="VFV40154.1"/>
    </source>
</evidence>
<evidence type="ECO:0000256" key="1">
    <source>
        <dbReference type="SAM" id="MobiDB-lite"/>
    </source>
</evidence>
<protein>
    <submittedName>
        <fullName evidence="2">Uncharacterized protein</fullName>
    </submittedName>
</protein>
<name>A0A485P7A5_LYNPA</name>